<reference evidence="2 3" key="1">
    <citation type="journal article" date="2013" name="Genome Biol.">
        <title>Genome of Acanthamoeba castellanii highlights extensive lateral gene transfer and early evolution of tyrosine kinase signaling.</title>
        <authorList>
            <person name="Clarke M."/>
            <person name="Lohan A.J."/>
            <person name="Liu B."/>
            <person name="Lagkouvardos I."/>
            <person name="Roy S."/>
            <person name="Zafar N."/>
            <person name="Bertelli C."/>
            <person name="Schilde C."/>
            <person name="Kianianmomeni A."/>
            <person name="Burglin T.R."/>
            <person name="Frech C."/>
            <person name="Turcotte B."/>
            <person name="Kopec K.O."/>
            <person name="Synnott J.M."/>
            <person name="Choo C."/>
            <person name="Paponov I."/>
            <person name="Finkler A."/>
            <person name="Soon Heng Tan C."/>
            <person name="Hutchins A.P."/>
            <person name="Weinmeier T."/>
            <person name="Rattei T."/>
            <person name="Chu J.S."/>
            <person name="Gimenez G."/>
            <person name="Irimia M."/>
            <person name="Rigden D.J."/>
            <person name="Fitzpatrick D.A."/>
            <person name="Lorenzo-Morales J."/>
            <person name="Bateman A."/>
            <person name="Chiu C.H."/>
            <person name="Tang P."/>
            <person name="Hegemann P."/>
            <person name="Fromm H."/>
            <person name="Raoult D."/>
            <person name="Greub G."/>
            <person name="Miranda-Saavedra D."/>
            <person name="Chen N."/>
            <person name="Nash P."/>
            <person name="Ginger M.L."/>
            <person name="Horn M."/>
            <person name="Schaap P."/>
            <person name="Caler L."/>
            <person name="Loftus B."/>
        </authorList>
    </citation>
    <scope>NUCLEOTIDE SEQUENCE [LARGE SCALE GENOMIC DNA]</scope>
    <source>
        <strain evidence="2 3">Neff</strain>
    </source>
</reference>
<keyword evidence="3" id="KW-1185">Reference proteome</keyword>
<evidence type="ECO:0000256" key="1">
    <source>
        <dbReference type="SAM" id="SignalP"/>
    </source>
</evidence>
<proteinExistence type="predicted"/>
<dbReference type="EMBL" id="KB007908">
    <property type="protein sequence ID" value="ELR20948.1"/>
    <property type="molecule type" value="Genomic_DNA"/>
</dbReference>
<dbReference type="KEGG" id="acan:ACA1_279300"/>
<dbReference type="GeneID" id="14921821"/>
<keyword evidence="1" id="KW-0732">Signal</keyword>
<feature type="chain" id="PRO_5003990506" evidence="1">
    <location>
        <begin position="29"/>
        <end position="120"/>
    </location>
</feature>
<dbReference type="RefSeq" id="XP_004344691.1">
    <property type="nucleotide sequence ID" value="XM_004344641.1"/>
</dbReference>
<accession>L8H890</accession>
<sequence>MASIFSRYGALCALLLVVLAAFLGVAVASDSCECPCPCDSDSGSFAVTWYSGSSVWWLAVTIPGSSSVKIDCGNGQGFVNMTPGWASNMWTFSSGNGQACKSSVQFIVNGGSAQSATAPF</sequence>
<feature type="signal peptide" evidence="1">
    <location>
        <begin position="1"/>
        <end position="28"/>
    </location>
</feature>
<dbReference type="Proteomes" id="UP000011083">
    <property type="component" value="Unassembled WGS sequence"/>
</dbReference>
<dbReference type="VEuPathDB" id="AmoebaDB:ACA1_279300"/>
<evidence type="ECO:0000313" key="2">
    <source>
        <dbReference type="EMBL" id="ELR20948.1"/>
    </source>
</evidence>
<name>L8H890_ACACF</name>
<protein>
    <submittedName>
        <fullName evidence="2">Uncharacterized protein</fullName>
    </submittedName>
</protein>
<dbReference type="AlphaFoldDB" id="L8H890"/>
<organism evidence="2 3">
    <name type="scientific">Acanthamoeba castellanii (strain ATCC 30010 / Neff)</name>
    <dbReference type="NCBI Taxonomy" id="1257118"/>
    <lineage>
        <taxon>Eukaryota</taxon>
        <taxon>Amoebozoa</taxon>
        <taxon>Discosea</taxon>
        <taxon>Longamoebia</taxon>
        <taxon>Centramoebida</taxon>
        <taxon>Acanthamoebidae</taxon>
        <taxon>Acanthamoeba</taxon>
    </lineage>
</organism>
<gene>
    <name evidence="2" type="ORF">ACA1_279300</name>
</gene>
<evidence type="ECO:0000313" key="3">
    <source>
        <dbReference type="Proteomes" id="UP000011083"/>
    </source>
</evidence>